<evidence type="ECO:0000259" key="1">
    <source>
        <dbReference type="Pfam" id="PF23914"/>
    </source>
</evidence>
<reference evidence="2" key="1">
    <citation type="submission" date="2019-05" db="EMBL/GenBank/DDBJ databases">
        <authorList>
            <consortium name="Pathogen Informatics"/>
        </authorList>
    </citation>
    <scope>NUCLEOTIDE SEQUENCE [LARGE SCALE GENOMIC DNA]</scope>
    <source>
        <strain evidence="2">NCTC12965</strain>
    </source>
</reference>
<protein>
    <submittedName>
        <fullName evidence="2">Cytochrome c-type biogenesis protein CcmH</fullName>
    </submittedName>
</protein>
<dbReference type="InterPro" id="IPR056413">
    <property type="entry name" value="TPR_CcmH_CycH"/>
</dbReference>
<feature type="domain" description="Cytochrome c-type biogenesis protein H TPR" evidence="1">
    <location>
        <begin position="1"/>
        <end position="47"/>
    </location>
</feature>
<name>A0A4V6KSS1_SERFO</name>
<dbReference type="EMBL" id="CABEEZ010000118">
    <property type="protein sequence ID" value="VTR48008.1"/>
    <property type="molecule type" value="Genomic_DNA"/>
</dbReference>
<accession>A0A4V6KSS1</accession>
<proteinExistence type="predicted"/>
<gene>
    <name evidence="2" type="primary">ccmH_3</name>
    <name evidence="2" type="ORF">NCTC12965_05586</name>
</gene>
<dbReference type="Pfam" id="PF23914">
    <property type="entry name" value="TPR_CcmH_CycH"/>
    <property type="match status" value="1"/>
</dbReference>
<sequence>MALNNATTATQAFAHAYSLDPSNMEVRLGYAEVLTRSGRSGRQQAGHRDAGVPWWQKITPTCAS</sequence>
<evidence type="ECO:0000313" key="2">
    <source>
        <dbReference type="EMBL" id="VTR48008.1"/>
    </source>
</evidence>
<organism evidence="2">
    <name type="scientific">Serratia fonticola</name>
    <dbReference type="NCBI Taxonomy" id="47917"/>
    <lineage>
        <taxon>Bacteria</taxon>
        <taxon>Pseudomonadati</taxon>
        <taxon>Pseudomonadota</taxon>
        <taxon>Gammaproteobacteria</taxon>
        <taxon>Enterobacterales</taxon>
        <taxon>Yersiniaceae</taxon>
        <taxon>Serratia</taxon>
    </lineage>
</organism>
<dbReference type="AlphaFoldDB" id="A0A4V6KSS1"/>